<accession>A0ABU0E911</accession>
<protein>
    <submittedName>
        <fullName evidence="3">Glutamate synthase (NADPH/NADH) small chain</fullName>
        <ecNumber evidence="3">1.4.1.13</ecNumber>
        <ecNumber evidence="3">1.4.1.14</ecNumber>
    </submittedName>
</protein>
<comment type="caution">
    <text evidence="3">The sequence shown here is derived from an EMBL/GenBank/DDBJ whole genome shotgun (WGS) entry which is preliminary data.</text>
</comment>
<dbReference type="Gene3D" id="3.50.50.60">
    <property type="entry name" value="FAD/NAD(P)-binding domain"/>
    <property type="match status" value="2"/>
</dbReference>
<dbReference type="GO" id="GO:0004355">
    <property type="term" value="F:glutamate synthase (NADPH) activity"/>
    <property type="evidence" value="ECO:0007669"/>
    <property type="project" value="UniProtKB-EC"/>
</dbReference>
<dbReference type="GO" id="GO:0016040">
    <property type="term" value="F:glutamate synthase (NADH) activity"/>
    <property type="evidence" value="ECO:0007669"/>
    <property type="project" value="UniProtKB-EC"/>
</dbReference>
<dbReference type="PRINTS" id="PR00368">
    <property type="entry name" value="FADPNR"/>
</dbReference>
<feature type="domain" description="Dihydroprymidine dehydrogenase" evidence="2">
    <location>
        <begin position="4"/>
        <end position="96"/>
    </location>
</feature>
<dbReference type="EC" id="1.4.1.13" evidence="3"/>
<proteinExistence type="predicted"/>
<organism evidence="3 4">
    <name type="scientific">Breznakia pachnodae</name>
    <dbReference type="NCBI Taxonomy" id="265178"/>
    <lineage>
        <taxon>Bacteria</taxon>
        <taxon>Bacillati</taxon>
        <taxon>Bacillota</taxon>
        <taxon>Erysipelotrichia</taxon>
        <taxon>Erysipelotrichales</taxon>
        <taxon>Erysipelotrichaceae</taxon>
        <taxon>Breznakia</taxon>
    </lineage>
</organism>
<dbReference type="SUPFAM" id="SSF51971">
    <property type="entry name" value="Nucleotide-binding domain"/>
    <property type="match status" value="1"/>
</dbReference>
<feature type="domain" description="FAD/NAD(P)-binding" evidence="1">
    <location>
        <begin position="108"/>
        <end position="380"/>
    </location>
</feature>
<gene>
    <name evidence="3" type="ORF">J2S15_003977</name>
</gene>
<evidence type="ECO:0000313" key="3">
    <source>
        <dbReference type="EMBL" id="MDQ0363216.1"/>
    </source>
</evidence>
<dbReference type="PANTHER" id="PTHR42783">
    <property type="entry name" value="GLUTAMATE SYNTHASE [NADPH] SMALL CHAIN"/>
    <property type="match status" value="1"/>
</dbReference>
<dbReference type="Pfam" id="PF14691">
    <property type="entry name" value="Fer4_20"/>
    <property type="match status" value="1"/>
</dbReference>
<dbReference type="InterPro" id="IPR009051">
    <property type="entry name" value="Helical_ferredxn"/>
</dbReference>
<dbReference type="Pfam" id="PF07992">
    <property type="entry name" value="Pyr_redox_2"/>
    <property type="match status" value="1"/>
</dbReference>
<sequence>MINILQETQRCLQCKVPFCQKGCPINTPIPEIINLLENESIDAAGEVLFKNNPLSIVCSLVCNHEQQCEGNCVLNRKDVPIQFSDIENYISDTYFDKMVIPIQPSNNKKVAIIGSGPAGITISLILAQLGYNVTIFESRSELGGVLRYGIPEFRLPKSILERYHKKLLQIGVKIRLNVTIGGTLKIDDLFRDGYLSIFAGTGTWRANSLRIEGESFGHVHYAIDYLASPESFHLGENVVIIGMGNAAMDVARTALRHGARKVTLYARSDKISANTIEYQKAKLDGADFEFNMAPSKITDEGIIFHNTTDDKEEHIDADSIIISVSQGPKDKLTSTTSGLNSSNNGLLLTDSSGNTSRAGIFAAGDVVHGAKSVVEAVSQAKLVAQSMDEYMSNL</sequence>
<dbReference type="InterPro" id="IPR028261">
    <property type="entry name" value="DPD_II"/>
</dbReference>
<reference evidence="3 4" key="1">
    <citation type="submission" date="2023-07" db="EMBL/GenBank/DDBJ databases">
        <title>Genomic Encyclopedia of Type Strains, Phase IV (KMG-IV): sequencing the most valuable type-strain genomes for metagenomic binning, comparative biology and taxonomic classification.</title>
        <authorList>
            <person name="Goeker M."/>
        </authorList>
    </citation>
    <scope>NUCLEOTIDE SEQUENCE [LARGE SCALE GENOMIC DNA]</scope>
    <source>
        <strain evidence="3 4">DSM 16784</strain>
    </source>
</reference>
<dbReference type="EMBL" id="JAUSUR010000010">
    <property type="protein sequence ID" value="MDQ0363216.1"/>
    <property type="molecule type" value="Genomic_DNA"/>
</dbReference>
<dbReference type="PRINTS" id="PR00469">
    <property type="entry name" value="PNDRDTASEII"/>
</dbReference>
<dbReference type="InterPro" id="IPR036188">
    <property type="entry name" value="FAD/NAD-bd_sf"/>
</dbReference>
<keyword evidence="4" id="KW-1185">Reference proteome</keyword>
<evidence type="ECO:0000259" key="2">
    <source>
        <dbReference type="Pfam" id="PF14691"/>
    </source>
</evidence>
<dbReference type="RefSeq" id="WP_307411994.1">
    <property type="nucleotide sequence ID" value="NZ_JAUSUR010000010.1"/>
</dbReference>
<dbReference type="InterPro" id="IPR023753">
    <property type="entry name" value="FAD/NAD-binding_dom"/>
</dbReference>
<dbReference type="Gene3D" id="1.10.1060.10">
    <property type="entry name" value="Alpha-helical ferredoxin"/>
    <property type="match status" value="1"/>
</dbReference>
<dbReference type="EC" id="1.4.1.14" evidence="3"/>
<evidence type="ECO:0000313" key="4">
    <source>
        <dbReference type="Proteomes" id="UP001230220"/>
    </source>
</evidence>
<keyword evidence="3" id="KW-0560">Oxidoreductase</keyword>
<dbReference type="PANTHER" id="PTHR42783:SF3">
    <property type="entry name" value="GLUTAMATE SYNTHASE [NADPH] SMALL CHAIN-RELATED"/>
    <property type="match status" value="1"/>
</dbReference>
<dbReference type="Proteomes" id="UP001230220">
    <property type="component" value="Unassembled WGS sequence"/>
</dbReference>
<evidence type="ECO:0000259" key="1">
    <source>
        <dbReference type="Pfam" id="PF07992"/>
    </source>
</evidence>
<dbReference type="SUPFAM" id="SSF46548">
    <property type="entry name" value="alpha-helical ferredoxin"/>
    <property type="match status" value="1"/>
</dbReference>
<name>A0ABU0E911_9FIRM</name>